<dbReference type="AlphaFoldDB" id="W1DER5"/>
<evidence type="ECO:0000313" key="1">
    <source>
        <dbReference type="EMBL" id="CDL07908.1"/>
    </source>
</evidence>
<evidence type="ECO:0000313" key="2">
    <source>
        <dbReference type="Proteomes" id="UP000019183"/>
    </source>
</evidence>
<proteinExistence type="predicted"/>
<reference evidence="1" key="1">
    <citation type="submission" date="2013-10" db="EMBL/GenBank/DDBJ databases">
        <title>Antibiotic resistance diversity of beta-lactamase producers in the General Hospital Vienna.</title>
        <authorList>
            <person name="Barisic I."/>
            <person name="Mitteregger D."/>
            <person name="Hirschl A.M."/>
            <person name="Noehammer C."/>
            <person name="Wiesinger-Mayr H."/>
        </authorList>
    </citation>
    <scope>NUCLEOTIDE SEQUENCE [LARGE SCALE GENOMIC DNA]</scope>
    <source>
        <strain evidence="1">IS43</strain>
    </source>
</reference>
<dbReference type="Proteomes" id="UP000019183">
    <property type="component" value="Unassembled WGS sequence"/>
</dbReference>
<dbReference type="EMBL" id="CBWK010000117">
    <property type="protein sequence ID" value="CDL07908.1"/>
    <property type="molecule type" value="Genomic_DNA"/>
</dbReference>
<comment type="caution">
    <text evidence="1">The sequence shown here is derived from an EMBL/GenBank/DDBJ whole genome shotgun (WGS) entry which is preliminary data.</text>
</comment>
<accession>W1DER5</accession>
<organism evidence="1 2">
    <name type="scientific">Klebsiella pneumoniae IS43</name>
    <dbReference type="NCBI Taxonomy" id="1432552"/>
    <lineage>
        <taxon>Bacteria</taxon>
        <taxon>Pseudomonadati</taxon>
        <taxon>Pseudomonadota</taxon>
        <taxon>Gammaproteobacteria</taxon>
        <taxon>Enterobacterales</taxon>
        <taxon>Enterobacteriaceae</taxon>
        <taxon>Klebsiella/Raoultella group</taxon>
        <taxon>Klebsiella</taxon>
        <taxon>Klebsiella pneumoniae complex</taxon>
    </lineage>
</organism>
<sequence>MFIGRKQAGRFFAVRHLKGQDLLAKATLRDRLQRLLLARPGKIVHRFAGNTEALRDVFRGDAVVIRAFRPGENGDQAIFQLAMAHAIAIARFTQVVGQLGHIFSAAGDDHLGLAALQLHHAVRQGLKSGTTLAVNGIGGALLRDPRAQLADAGDKTAFGDLPDVADDRFVDILRRNPGAGDRFANDGGPKVMLMGMFKTAVKRANSGTDAADNHNIISLGHCFSPYSTMPPPTLITSPLI</sequence>
<name>W1DER5_KLEPN</name>
<protein>
    <submittedName>
        <fullName evidence="1">Uncharacterized protein</fullName>
    </submittedName>
</protein>
<keyword evidence="2" id="KW-1185">Reference proteome</keyword>